<reference evidence="2" key="1">
    <citation type="submission" date="2014-12" db="EMBL/GenBank/DDBJ databases">
        <title>Insight into the proteome of Arion vulgaris.</title>
        <authorList>
            <person name="Aradska J."/>
            <person name="Bulat T."/>
            <person name="Smidak R."/>
            <person name="Sarate P."/>
            <person name="Gangsoo J."/>
            <person name="Sialana F."/>
            <person name="Bilban M."/>
            <person name="Lubec G."/>
        </authorList>
    </citation>
    <scope>NUCLEOTIDE SEQUENCE</scope>
    <source>
        <tissue evidence="2">Skin</tissue>
    </source>
</reference>
<sequence length="73" mass="8266">LGHHPPEHREQHGGGDRDHDLLVGQGHRIGAVVEQGDHRVEDVVHRLVARALGNLDEVHQDDRHADRRDQRGE</sequence>
<feature type="compositionally biased region" description="Basic and acidic residues" evidence="1">
    <location>
        <begin position="1"/>
        <end position="21"/>
    </location>
</feature>
<proteinExistence type="predicted"/>
<feature type="region of interest" description="Disordered" evidence="1">
    <location>
        <begin position="53"/>
        <end position="73"/>
    </location>
</feature>
<gene>
    <name evidence="2" type="primary">ORF1774</name>
</gene>
<evidence type="ECO:0000313" key="2">
    <source>
        <dbReference type="EMBL" id="CEK47612.1"/>
    </source>
</evidence>
<feature type="compositionally biased region" description="Basic and acidic residues" evidence="1">
    <location>
        <begin position="56"/>
        <end position="73"/>
    </location>
</feature>
<dbReference type="AlphaFoldDB" id="A0A0B6XU98"/>
<protein>
    <submittedName>
        <fullName evidence="2">Uncharacterized protein</fullName>
    </submittedName>
</protein>
<organism evidence="2">
    <name type="scientific">Arion vulgaris</name>
    <dbReference type="NCBI Taxonomy" id="1028688"/>
    <lineage>
        <taxon>Eukaryota</taxon>
        <taxon>Metazoa</taxon>
        <taxon>Spiralia</taxon>
        <taxon>Lophotrochozoa</taxon>
        <taxon>Mollusca</taxon>
        <taxon>Gastropoda</taxon>
        <taxon>Heterobranchia</taxon>
        <taxon>Euthyneura</taxon>
        <taxon>Panpulmonata</taxon>
        <taxon>Eupulmonata</taxon>
        <taxon>Stylommatophora</taxon>
        <taxon>Helicina</taxon>
        <taxon>Arionoidea</taxon>
        <taxon>Arionidae</taxon>
        <taxon>Arion</taxon>
    </lineage>
</organism>
<accession>A0A0B6XU98</accession>
<evidence type="ECO:0000256" key="1">
    <source>
        <dbReference type="SAM" id="MobiDB-lite"/>
    </source>
</evidence>
<name>A0A0B6XU98_9EUPU</name>
<dbReference type="EMBL" id="HACG01000747">
    <property type="protein sequence ID" value="CEK47612.1"/>
    <property type="molecule type" value="Transcribed_RNA"/>
</dbReference>
<feature type="non-terminal residue" evidence="2">
    <location>
        <position position="73"/>
    </location>
</feature>
<feature type="region of interest" description="Disordered" evidence="1">
    <location>
        <begin position="1"/>
        <end position="24"/>
    </location>
</feature>
<feature type="non-terminal residue" evidence="2">
    <location>
        <position position="1"/>
    </location>
</feature>